<name>A0A0F9IYF4_9ZZZZ</name>
<organism evidence="1">
    <name type="scientific">marine sediment metagenome</name>
    <dbReference type="NCBI Taxonomy" id="412755"/>
    <lineage>
        <taxon>unclassified sequences</taxon>
        <taxon>metagenomes</taxon>
        <taxon>ecological metagenomes</taxon>
    </lineage>
</organism>
<sequence length="37" mass="4322">MTVKPFGMTDSDKHQELFDPLNPVRICYWGMNKFGFA</sequence>
<accession>A0A0F9IYF4</accession>
<evidence type="ECO:0000313" key="1">
    <source>
        <dbReference type="EMBL" id="KKL92072.1"/>
    </source>
</evidence>
<proteinExistence type="predicted"/>
<reference evidence="1" key="1">
    <citation type="journal article" date="2015" name="Nature">
        <title>Complex archaea that bridge the gap between prokaryotes and eukaryotes.</title>
        <authorList>
            <person name="Spang A."/>
            <person name="Saw J.H."/>
            <person name="Jorgensen S.L."/>
            <person name="Zaremba-Niedzwiedzka K."/>
            <person name="Martijn J."/>
            <person name="Lind A.E."/>
            <person name="van Eijk R."/>
            <person name="Schleper C."/>
            <person name="Guy L."/>
            <person name="Ettema T.J."/>
        </authorList>
    </citation>
    <scope>NUCLEOTIDE SEQUENCE</scope>
</reference>
<protein>
    <submittedName>
        <fullName evidence="1">Uncharacterized protein</fullName>
    </submittedName>
</protein>
<gene>
    <name evidence="1" type="ORF">LCGC14_1888310</name>
</gene>
<feature type="non-terminal residue" evidence="1">
    <location>
        <position position="37"/>
    </location>
</feature>
<dbReference type="AlphaFoldDB" id="A0A0F9IYF4"/>
<comment type="caution">
    <text evidence="1">The sequence shown here is derived from an EMBL/GenBank/DDBJ whole genome shotgun (WGS) entry which is preliminary data.</text>
</comment>
<dbReference type="EMBL" id="LAZR01019564">
    <property type="protein sequence ID" value="KKL92072.1"/>
    <property type="molecule type" value="Genomic_DNA"/>
</dbReference>